<name>A0AAD1Y4I0_EUPCR</name>
<gene>
    <name evidence="1" type="ORF">ECRASSUSDP1_LOCUS26839</name>
</gene>
<comment type="caution">
    <text evidence="1">The sequence shown here is derived from an EMBL/GenBank/DDBJ whole genome shotgun (WGS) entry which is preliminary data.</text>
</comment>
<dbReference type="EMBL" id="CAMPGE010027672">
    <property type="protein sequence ID" value="CAI2385286.1"/>
    <property type="molecule type" value="Genomic_DNA"/>
</dbReference>
<dbReference type="Proteomes" id="UP001295684">
    <property type="component" value="Unassembled WGS sequence"/>
</dbReference>
<evidence type="ECO:0000313" key="1">
    <source>
        <dbReference type="EMBL" id="CAI2385286.1"/>
    </source>
</evidence>
<dbReference type="AlphaFoldDB" id="A0AAD1Y4I0"/>
<accession>A0AAD1Y4I0</accession>
<sequence>MEGVEFKMPSPRQMKLDKLRQTKKMSPEEYEFEKMKIYGDDYVPSKNSPFIKYQKEWQDSKSEKLEIKLPKKSLPDEPIPQDGEDEFDCFQQCPDEELQVCPEEFQKGPENY</sequence>
<evidence type="ECO:0000313" key="2">
    <source>
        <dbReference type="Proteomes" id="UP001295684"/>
    </source>
</evidence>
<proteinExistence type="predicted"/>
<reference evidence="1" key="1">
    <citation type="submission" date="2023-07" db="EMBL/GenBank/DDBJ databases">
        <authorList>
            <consortium name="AG Swart"/>
            <person name="Singh M."/>
            <person name="Singh A."/>
            <person name="Seah K."/>
            <person name="Emmerich C."/>
        </authorList>
    </citation>
    <scope>NUCLEOTIDE SEQUENCE</scope>
    <source>
        <strain evidence="1">DP1</strain>
    </source>
</reference>
<protein>
    <submittedName>
        <fullName evidence="1">Uncharacterized protein</fullName>
    </submittedName>
</protein>
<keyword evidence="2" id="KW-1185">Reference proteome</keyword>
<organism evidence="1 2">
    <name type="scientific">Euplotes crassus</name>
    <dbReference type="NCBI Taxonomy" id="5936"/>
    <lineage>
        <taxon>Eukaryota</taxon>
        <taxon>Sar</taxon>
        <taxon>Alveolata</taxon>
        <taxon>Ciliophora</taxon>
        <taxon>Intramacronucleata</taxon>
        <taxon>Spirotrichea</taxon>
        <taxon>Hypotrichia</taxon>
        <taxon>Euplotida</taxon>
        <taxon>Euplotidae</taxon>
        <taxon>Moneuplotes</taxon>
    </lineage>
</organism>